<keyword evidence="2" id="KW-1185">Reference proteome</keyword>
<accession>A0A8R1I4K2</accession>
<reference evidence="1" key="2">
    <citation type="submission" date="2022-06" db="UniProtKB">
        <authorList>
            <consortium name="EnsemblMetazoa"/>
        </authorList>
    </citation>
    <scope>IDENTIFICATION</scope>
    <source>
        <strain evidence="1">DF5081</strain>
    </source>
</reference>
<reference evidence="2" key="1">
    <citation type="submission" date="2010-08" db="EMBL/GenBank/DDBJ databases">
        <authorList>
            <consortium name="Caenorhabditis japonica Sequencing Consortium"/>
            <person name="Wilson R.K."/>
        </authorList>
    </citation>
    <scope>NUCLEOTIDE SEQUENCE [LARGE SCALE GENOMIC DNA]</scope>
    <source>
        <strain evidence="2">DF5081</strain>
    </source>
</reference>
<evidence type="ECO:0000313" key="1">
    <source>
        <dbReference type="EnsemblMetazoa" id="CJA19646.1"/>
    </source>
</evidence>
<protein>
    <submittedName>
        <fullName evidence="1">Uncharacterized protein</fullName>
    </submittedName>
</protein>
<dbReference type="AlphaFoldDB" id="A0A8R1I4K2"/>
<evidence type="ECO:0000313" key="2">
    <source>
        <dbReference type="Proteomes" id="UP000005237"/>
    </source>
</evidence>
<dbReference type="EnsemblMetazoa" id="CJA19646.1">
    <property type="protein sequence ID" value="CJA19646.1"/>
    <property type="gene ID" value="WBGene00175217"/>
</dbReference>
<organism evidence="1 2">
    <name type="scientific">Caenorhabditis japonica</name>
    <dbReference type="NCBI Taxonomy" id="281687"/>
    <lineage>
        <taxon>Eukaryota</taxon>
        <taxon>Metazoa</taxon>
        <taxon>Ecdysozoa</taxon>
        <taxon>Nematoda</taxon>
        <taxon>Chromadorea</taxon>
        <taxon>Rhabditida</taxon>
        <taxon>Rhabditina</taxon>
        <taxon>Rhabditomorpha</taxon>
        <taxon>Rhabditoidea</taxon>
        <taxon>Rhabditidae</taxon>
        <taxon>Peloderinae</taxon>
        <taxon>Caenorhabditis</taxon>
    </lineage>
</organism>
<sequence length="67" mass="8072">MDDRRESRIQKSRKDTILNSTFMLPESWTANSQIFPKYFVFQQIPELSRAKFSYYAPMFRSTRSARN</sequence>
<name>A0A8R1I4K2_CAEJA</name>
<proteinExistence type="predicted"/>
<dbReference type="Proteomes" id="UP000005237">
    <property type="component" value="Unassembled WGS sequence"/>
</dbReference>